<dbReference type="GO" id="GO:0019028">
    <property type="term" value="C:viral capsid"/>
    <property type="evidence" value="ECO:0007669"/>
    <property type="project" value="UniProtKB-KW"/>
</dbReference>
<dbReference type="InterPro" id="IPR002690">
    <property type="entry name" value="Herpes_capsid_2"/>
</dbReference>
<proteinExistence type="inferred from homology"/>
<evidence type="ECO:0000313" key="7">
    <source>
        <dbReference type="Proteomes" id="UP000164320"/>
    </source>
</evidence>
<dbReference type="Pfam" id="PF01802">
    <property type="entry name" value="Herpes_V23"/>
    <property type="match status" value="1"/>
</dbReference>
<keyword evidence="6" id="KW-1185">Reference proteome</keyword>
<dbReference type="GO" id="GO:0005198">
    <property type="term" value="F:structural molecule activity"/>
    <property type="evidence" value="ECO:0007669"/>
    <property type="project" value="InterPro"/>
</dbReference>
<evidence type="ECO:0000313" key="6">
    <source>
        <dbReference type="Proteomes" id="UP000134313"/>
    </source>
</evidence>
<evidence type="ECO:0000256" key="3">
    <source>
        <dbReference type="ARBA" id="ARBA00022844"/>
    </source>
</evidence>
<sequence>MSVLRKETQLLYRMALDKTIIVPLTSRLYADEISALQSKIGALVPVHHYHRLQNVQALGLHPVIYPEADIDWIAAFRFLSRCTLAILESVAPDAITLTRLDYNENYQLKNVNVPETEWPLQGELAVIPPIFGVPEATISLASNDMLLVLPSVVPAGLAQMAIQKILLYNIYSRIVAEDNMAADMELVRHATGSVAYMGRNYILQLQRNAPAGALAVLDDVSICTSVLCAVIPGACANLAAATIRQGRHELVEVFEGLLPDGLEEIQRDNLNVAEDISKMGLFMSYVCNLSSIFNLGQRLRVSGYEASTKTCTCWLG</sequence>
<dbReference type="Proteomes" id="UP000164320">
    <property type="component" value="Genome"/>
</dbReference>
<evidence type="ECO:0000256" key="1">
    <source>
        <dbReference type="ARBA" id="ARBA00022561"/>
    </source>
</evidence>
<dbReference type="OrthoDB" id="7560at10239"/>
<name>E9M5K9_9GAMA</name>
<dbReference type="KEGG" id="vg:10192217"/>
<keyword evidence="2" id="KW-1048">Host nucleus</keyword>
<accession>E9M5K9</accession>
<dbReference type="GeneID" id="10192217"/>
<evidence type="ECO:0000313" key="4">
    <source>
        <dbReference type="EMBL" id="ADW24367.1"/>
    </source>
</evidence>
<dbReference type="Proteomes" id="UP000134313">
    <property type="component" value="Segment"/>
</dbReference>
<protein>
    <submittedName>
        <fullName evidence="4">Capsid protein</fullName>
    </submittedName>
</protein>
<keyword evidence="1" id="KW-0167">Capsid protein</keyword>
<reference evidence="6 7" key="1">
    <citation type="journal article" date="2011" name="J. Virol.">
        <title>Identification and sequencing of a novel rodent gammaherpesvirus that establishes acute and latent infection in laboratory mice.</title>
        <authorList>
            <person name="Loh J."/>
            <person name="Zhao G."/>
            <person name="Nelson C.A."/>
            <person name="Coder P."/>
            <person name="Droit L."/>
            <person name="Handley S.A."/>
            <person name="Johnson L.S."/>
            <person name="Vachharajani P."/>
            <person name="Guzman H."/>
            <person name="Tesh R.B."/>
            <person name="Wang D."/>
            <person name="Fremont D.H."/>
            <person name="Virgin H.W."/>
        </authorList>
    </citation>
    <scope>NUCLEOTIDE SEQUENCE [LARGE SCALE GENOMIC DNA]</scope>
</reference>
<dbReference type="EMBL" id="HQ221963">
    <property type="protein sequence ID" value="ADW24367.1"/>
    <property type="molecule type" value="Genomic_DNA"/>
</dbReference>
<dbReference type="RefSeq" id="YP_004207862.1">
    <property type="nucleotide sequence ID" value="NC_015049.1"/>
</dbReference>
<gene>
    <name evidence="5" type="ORF">RHVP-L.26</name>
    <name evidence="4" type="ORF">RHVP.26</name>
</gene>
<evidence type="ECO:0000256" key="2">
    <source>
        <dbReference type="ARBA" id="ARBA00022562"/>
    </source>
</evidence>
<dbReference type="EMBL" id="HQ698924">
    <property type="protein sequence ID" value="ADW24449.1"/>
    <property type="molecule type" value="Genomic_DNA"/>
</dbReference>
<evidence type="ECO:0000313" key="5">
    <source>
        <dbReference type="EMBL" id="ADW24449.1"/>
    </source>
</evidence>
<dbReference type="HAMAP" id="MF_04019">
    <property type="entry name" value="HSV_TRX2"/>
    <property type="match status" value="1"/>
</dbReference>
<keyword evidence="3" id="KW-0946">Virion</keyword>
<organism evidence="4 6">
    <name type="scientific">Cricetid gammaherpesvirus 2</name>
    <dbReference type="NCBI Taxonomy" id="1605972"/>
    <lineage>
        <taxon>Viruses</taxon>
        <taxon>Duplodnaviria</taxon>
        <taxon>Heunggongvirae</taxon>
        <taxon>Peploviricota</taxon>
        <taxon>Herviviricetes</taxon>
        <taxon>Herpesvirales</taxon>
        <taxon>Orthoherpesviridae</taxon>
        <taxon>Gammaherpesvirinae</taxon>
        <taxon>Rhadinovirus</taxon>
        <taxon>Rhadinovirus cricetidgamma2</taxon>
    </lineage>
</organism>